<evidence type="ECO:0000313" key="1">
    <source>
        <dbReference type="EMBL" id="CAJ1376395.1"/>
    </source>
</evidence>
<comment type="caution">
    <text evidence="1">The sequence shown here is derived from an EMBL/GenBank/DDBJ whole genome shotgun (WGS) entry which is preliminary data.</text>
</comment>
<name>A0AA36MQE3_9DINO</name>
<accession>A0AA36MQE3</accession>
<dbReference type="Proteomes" id="UP001178507">
    <property type="component" value="Unassembled WGS sequence"/>
</dbReference>
<dbReference type="AlphaFoldDB" id="A0AA36MQE3"/>
<gene>
    <name evidence="1" type="ORF">EVOR1521_LOCUS5471</name>
</gene>
<proteinExistence type="predicted"/>
<feature type="non-terminal residue" evidence="1">
    <location>
        <position position="1"/>
    </location>
</feature>
<reference evidence="1" key="1">
    <citation type="submission" date="2023-08" db="EMBL/GenBank/DDBJ databases">
        <authorList>
            <person name="Chen Y."/>
            <person name="Shah S."/>
            <person name="Dougan E. K."/>
            <person name="Thang M."/>
            <person name="Chan C."/>
        </authorList>
    </citation>
    <scope>NUCLEOTIDE SEQUENCE</scope>
</reference>
<evidence type="ECO:0000313" key="2">
    <source>
        <dbReference type="Proteomes" id="UP001178507"/>
    </source>
</evidence>
<sequence>MCPIDFRPFKGEPLVDEALTMLLAGQVAKLQEQVQQREQMFVPRRLAEPPSRKKEDFLKQKVDAETWQKWKQVLDMLEVHGEVDKQHLLTTRLICPDVLDY</sequence>
<protein>
    <submittedName>
        <fullName evidence="1">Uncharacterized protein</fullName>
    </submittedName>
</protein>
<dbReference type="EMBL" id="CAUJNA010000391">
    <property type="protein sequence ID" value="CAJ1376395.1"/>
    <property type="molecule type" value="Genomic_DNA"/>
</dbReference>
<organism evidence="1 2">
    <name type="scientific">Effrenium voratum</name>
    <dbReference type="NCBI Taxonomy" id="2562239"/>
    <lineage>
        <taxon>Eukaryota</taxon>
        <taxon>Sar</taxon>
        <taxon>Alveolata</taxon>
        <taxon>Dinophyceae</taxon>
        <taxon>Suessiales</taxon>
        <taxon>Symbiodiniaceae</taxon>
        <taxon>Effrenium</taxon>
    </lineage>
</organism>
<keyword evidence="2" id="KW-1185">Reference proteome</keyword>